<proteinExistence type="inferred from homology"/>
<protein>
    <recommendedName>
        <fullName evidence="3">Small RNA 2'-O-methyltransferase</fullName>
        <ecNumber evidence="11">2.1.1.386</ecNumber>
    </recommendedName>
</protein>
<comment type="cofactor">
    <cofactor evidence="1">
        <name>Mg(2+)</name>
        <dbReference type="ChEBI" id="CHEBI:18420"/>
    </cofactor>
</comment>
<dbReference type="AlphaFoldDB" id="A0AA90HGJ2"/>
<accession>A0AA90HGJ2</accession>
<dbReference type="CDD" id="cd02440">
    <property type="entry name" value="AdoMet_MTases"/>
    <property type="match status" value="1"/>
</dbReference>
<keyword evidence="10" id="KW-0943">RNA-mediated gene silencing</keyword>
<dbReference type="PANTHER" id="PTHR21404:SF3">
    <property type="entry name" value="SMALL RNA 2'-O-METHYLTRANSFERASE"/>
    <property type="match status" value="1"/>
</dbReference>
<evidence type="ECO:0000259" key="14">
    <source>
        <dbReference type="Pfam" id="PF12623"/>
    </source>
</evidence>
<dbReference type="InterPro" id="IPR029063">
    <property type="entry name" value="SAM-dependent_MTases_sf"/>
</dbReference>
<dbReference type="GO" id="GO:0003723">
    <property type="term" value="F:RNA binding"/>
    <property type="evidence" value="ECO:0007669"/>
    <property type="project" value="UniProtKB-KW"/>
</dbReference>
<sequence>MFLTISTTGGAAGPATDLGYLLHKHPDRAQEFATSYGTAHVFYPEASDEVCTAALLLEVDPVALVRRGRGKGRGGAPDSALAQYVNDRPYAASSLLATALSGVFSSAMKGVCRSRPERAAAVMPLRIVVPAVPARGGAELTRALFEPLGWTVAAEPVALDEQFPEWGESRYVSLTLEGETRLSDALRQLYVLLPVLDDAKHYWSAPDEVDKLLRAGEGWLATHPERRLITARYLSRRWSLARQAVERLELARLAESDDTEADDLDNAVEADDLDSAVQEIAPDEATPDPSTPDARTEDTGPVDADLTGARSEDADPVDASLIGPDLAGPDLAGPDPTGPKPTGPGGAHPAVRTPLAVHRQRAVLDVLRDSGAARVLDLGCGEGRLVRELLKDARYAEVVGMDVSVRALAIAARRLGVERMPERQSGRLKLLHGSLTYTDRRLKGYDAAVLSEVVEHLDAPRLPALEYAVFGAARPGTVVVTTPNAEYNVRWETLPAGHVRHHDHRFEWDRREFRDWARRIAGRYGYTVTFAPVGDDDPEVGPPTQMAVFHLTDPTPDPPPAPGPADRTPNPADNPPPPRKH</sequence>
<evidence type="ECO:0000256" key="11">
    <source>
        <dbReference type="ARBA" id="ARBA00035025"/>
    </source>
</evidence>
<dbReference type="Gene3D" id="3.30.1610.20">
    <property type="entry name" value="Hen1, N-terminal domain"/>
    <property type="match status" value="1"/>
</dbReference>
<dbReference type="Gene3D" id="3.40.50.150">
    <property type="entry name" value="Vaccinia Virus protein VP39"/>
    <property type="match status" value="1"/>
</dbReference>
<keyword evidence="8" id="KW-0460">Magnesium</keyword>
<name>A0AA90HGJ2_9ACTN</name>
<comment type="similarity">
    <text evidence="2">Belongs to the methyltransferase superfamily. HEN1 family.</text>
</comment>
<dbReference type="GO" id="GO:0046872">
    <property type="term" value="F:metal ion binding"/>
    <property type="evidence" value="ECO:0007669"/>
    <property type="project" value="UniProtKB-KW"/>
</dbReference>
<evidence type="ECO:0000256" key="9">
    <source>
        <dbReference type="ARBA" id="ARBA00022884"/>
    </source>
</evidence>
<dbReference type="InterPro" id="IPR038546">
    <property type="entry name" value="Hen1_N_sf"/>
</dbReference>
<evidence type="ECO:0000256" key="1">
    <source>
        <dbReference type="ARBA" id="ARBA00001946"/>
    </source>
</evidence>
<keyword evidence="4" id="KW-0489">Methyltransferase</keyword>
<comment type="caution">
    <text evidence="15">The sequence shown here is derived from an EMBL/GenBank/DDBJ whole genome shotgun (WGS) entry which is preliminary data.</text>
</comment>
<keyword evidence="6" id="KW-0949">S-adenosyl-L-methionine</keyword>
<feature type="region of interest" description="Disordered" evidence="13">
    <location>
        <begin position="535"/>
        <end position="581"/>
    </location>
</feature>
<comment type="catalytic activity">
    <reaction evidence="12">
        <text>small RNA 3'-end nucleotide + S-adenosyl-L-methionine = small RNA 3'-end 2'-O-methylnucleotide + S-adenosyl-L-homocysteine + H(+)</text>
        <dbReference type="Rhea" id="RHEA:37887"/>
        <dbReference type="Rhea" id="RHEA-COMP:10415"/>
        <dbReference type="Rhea" id="RHEA-COMP:10416"/>
        <dbReference type="ChEBI" id="CHEBI:15378"/>
        <dbReference type="ChEBI" id="CHEBI:57856"/>
        <dbReference type="ChEBI" id="CHEBI:59789"/>
        <dbReference type="ChEBI" id="CHEBI:74896"/>
        <dbReference type="ChEBI" id="CHEBI:74898"/>
        <dbReference type="EC" id="2.1.1.386"/>
    </reaction>
</comment>
<evidence type="ECO:0000256" key="2">
    <source>
        <dbReference type="ARBA" id="ARBA00009026"/>
    </source>
</evidence>
<dbReference type="InterPro" id="IPR024026">
    <property type="entry name" value="3'-RNA_MeTfrase_Hen1_bac"/>
</dbReference>
<gene>
    <name evidence="15" type="ORF">POF50_035245</name>
</gene>
<organism evidence="15">
    <name type="scientific">Streptantibioticus silvisoli</name>
    <dbReference type="NCBI Taxonomy" id="2705255"/>
    <lineage>
        <taxon>Bacteria</taxon>
        <taxon>Bacillati</taxon>
        <taxon>Actinomycetota</taxon>
        <taxon>Actinomycetes</taxon>
        <taxon>Kitasatosporales</taxon>
        <taxon>Streptomycetaceae</taxon>
        <taxon>Streptantibioticus</taxon>
    </lineage>
</organism>
<evidence type="ECO:0000256" key="10">
    <source>
        <dbReference type="ARBA" id="ARBA00023158"/>
    </source>
</evidence>
<feature type="non-terminal residue" evidence="15">
    <location>
        <position position="581"/>
    </location>
</feature>
<dbReference type="NCBIfam" id="TIGR04074">
    <property type="entry name" value="bacter_Hen1"/>
    <property type="match status" value="1"/>
</dbReference>
<keyword evidence="9" id="KW-0694">RNA-binding</keyword>
<dbReference type="EMBL" id="JABXJJ020000096">
    <property type="protein sequence ID" value="MDI5974542.1"/>
    <property type="molecule type" value="Genomic_DNA"/>
</dbReference>
<dbReference type="RefSeq" id="WP_282699223.1">
    <property type="nucleotide sequence ID" value="NZ_JABXJJ020000096.1"/>
</dbReference>
<keyword evidence="7" id="KW-0479">Metal-binding</keyword>
<dbReference type="Pfam" id="PF12623">
    <property type="entry name" value="Hen1_L"/>
    <property type="match status" value="1"/>
</dbReference>
<dbReference type="PANTHER" id="PTHR21404">
    <property type="entry name" value="HEN1"/>
    <property type="match status" value="1"/>
</dbReference>
<evidence type="ECO:0000256" key="8">
    <source>
        <dbReference type="ARBA" id="ARBA00022842"/>
    </source>
</evidence>
<evidence type="ECO:0000313" key="15">
    <source>
        <dbReference type="EMBL" id="MDI5974542.1"/>
    </source>
</evidence>
<dbReference type="GO" id="GO:0001510">
    <property type="term" value="P:RNA methylation"/>
    <property type="evidence" value="ECO:0007669"/>
    <property type="project" value="InterPro"/>
</dbReference>
<dbReference type="GO" id="GO:0090486">
    <property type="term" value="F:small RNA 2'-O-methyltransferase activity"/>
    <property type="evidence" value="ECO:0007669"/>
    <property type="project" value="UniProtKB-EC"/>
</dbReference>
<evidence type="ECO:0000256" key="7">
    <source>
        <dbReference type="ARBA" id="ARBA00022723"/>
    </source>
</evidence>
<feature type="region of interest" description="Disordered" evidence="13">
    <location>
        <begin position="280"/>
        <end position="348"/>
    </location>
</feature>
<dbReference type="Pfam" id="PF13489">
    <property type="entry name" value="Methyltransf_23"/>
    <property type="match status" value="1"/>
</dbReference>
<reference evidence="15" key="1">
    <citation type="submission" date="2023-05" db="EMBL/GenBank/DDBJ databases">
        <title>Streptantibioticus silvisoli sp. nov., acidotolerant actinomycetes 1 from pine litter.</title>
        <authorList>
            <person name="Swiecimska M."/>
            <person name="Golinska P."/>
            <person name="Sangal V."/>
            <person name="Wachnowicz B."/>
            <person name="Goodfellow M."/>
        </authorList>
    </citation>
    <scope>NUCLEOTIDE SEQUENCE</scope>
    <source>
        <strain evidence="15">SL13</strain>
    </source>
</reference>
<evidence type="ECO:0000256" key="4">
    <source>
        <dbReference type="ARBA" id="ARBA00022603"/>
    </source>
</evidence>
<evidence type="ECO:0000256" key="12">
    <source>
        <dbReference type="ARBA" id="ARBA00048418"/>
    </source>
</evidence>
<dbReference type="GO" id="GO:0031047">
    <property type="term" value="P:regulatory ncRNA-mediated gene silencing"/>
    <property type="evidence" value="ECO:0007669"/>
    <property type="project" value="UniProtKB-KW"/>
</dbReference>
<feature type="domain" description="Hen1 N-terminal" evidence="14">
    <location>
        <begin position="1"/>
        <end position="248"/>
    </location>
</feature>
<evidence type="ECO:0000256" key="5">
    <source>
        <dbReference type="ARBA" id="ARBA00022679"/>
    </source>
</evidence>
<dbReference type="InterPro" id="IPR024740">
    <property type="entry name" value="Hen1_N"/>
</dbReference>
<dbReference type="InterPro" id="IPR026610">
    <property type="entry name" value="Hen1"/>
</dbReference>
<feature type="compositionally biased region" description="Pro residues" evidence="13">
    <location>
        <begin position="572"/>
        <end position="581"/>
    </location>
</feature>
<dbReference type="EC" id="2.1.1.386" evidence="11"/>
<evidence type="ECO:0000256" key="6">
    <source>
        <dbReference type="ARBA" id="ARBA00022691"/>
    </source>
</evidence>
<evidence type="ECO:0000256" key="13">
    <source>
        <dbReference type="SAM" id="MobiDB-lite"/>
    </source>
</evidence>
<keyword evidence="5" id="KW-0808">Transferase</keyword>
<dbReference type="SUPFAM" id="SSF53335">
    <property type="entry name" value="S-adenosyl-L-methionine-dependent methyltransferases"/>
    <property type="match status" value="1"/>
</dbReference>
<evidence type="ECO:0000256" key="3">
    <source>
        <dbReference type="ARBA" id="ARBA00021330"/>
    </source>
</evidence>